<evidence type="ECO:0000313" key="12">
    <source>
        <dbReference type="Proteomes" id="UP000033452"/>
    </source>
</evidence>
<dbReference type="RefSeq" id="WP_046004419.1">
    <property type="nucleotide sequence ID" value="NZ_JXYA01000016.1"/>
</dbReference>
<sequence precursor="true">MKLQPLILALCVIGATPAAYAAAQATDKQLASVAAQSLKDKLKGLESFRAQFEQSVIDHEGHLIQSGKGEIALQYPAKIRWQQDEPDETLLVSDGLRTVYFDSFAEQATILNTLGLIDTTPFVLLTTQDPKQWQKYQVAEISGGYRIEPVQSGAQVERLDVLFADGGLKIGQLNVTDSSGQISSFKFSDAQVNVPIDAAQFKFVIPEGVVVDDQTQSD</sequence>
<dbReference type="InterPro" id="IPR004564">
    <property type="entry name" value="OM_lipoprot_carrier_LolA-like"/>
</dbReference>
<protein>
    <recommendedName>
        <fullName evidence="4 10">Outer-membrane lipoprotein carrier protein</fullName>
    </recommendedName>
</protein>
<comment type="subunit">
    <text evidence="3 10">Monomer.</text>
</comment>
<dbReference type="Gene3D" id="2.50.20.10">
    <property type="entry name" value="Lipoprotein localisation LolA/LolB/LppX"/>
    <property type="match status" value="1"/>
</dbReference>
<comment type="caution">
    <text evidence="11">The sequence shown here is derived from an EMBL/GenBank/DDBJ whole genome shotgun (WGS) entry which is preliminary data.</text>
</comment>
<dbReference type="CDD" id="cd16325">
    <property type="entry name" value="LolA"/>
    <property type="match status" value="1"/>
</dbReference>
<evidence type="ECO:0000313" key="11">
    <source>
        <dbReference type="EMBL" id="KJZ10144.1"/>
    </source>
</evidence>
<evidence type="ECO:0000256" key="7">
    <source>
        <dbReference type="ARBA" id="ARBA00022764"/>
    </source>
</evidence>
<evidence type="ECO:0000256" key="10">
    <source>
        <dbReference type="HAMAP-Rule" id="MF_00240"/>
    </source>
</evidence>
<evidence type="ECO:0000256" key="2">
    <source>
        <dbReference type="ARBA" id="ARBA00007615"/>
    </source>
</evidence>
<dbReference type="GO" id="GO:0044874">
    <property type="term" value="P:lipoprotein localization to outer membrane"/>
    <property type="evidence" value="ECO:0007669"/>
    <property type="project" value="UniProtKB-UniRule"/>
</dbReference>
<dbReference type="InterPro" id="IPR029046">
    <property type="entry name" value="LolA/LolB/LppX"/>
</dbReference>
<dbReference type="InterPro" id="IPR018323">
    <property type="entry name" value="OM_lipoprot_carrier_LolA_Pbac"/>
</dbReference>
<evidence type="ECO:0000256" key="9">
    <source>
        <dbReference type="ARBA" id="ARBA00023186"/>
    </source>
</evidence>
<keyword evidence="12" id="KW-1185">Reference proteome</keyword>
<keyword evidence="9 10" id="KW-0143">Chaperone</keyword>
<organism evidence="11 12">
    <name type="scientific">Pseudoalteromonas rubra</name>
    <dbReference type="NCBI Taxonomy" id="43658"/>
    <lineage>
        <taxon>Bacteria</taxon>
        <taxon>Pseudomonadati</taxon>
        <taxon>Pseudomonadota</taxon>
        <taxon>Gammaproteobacteria</taxon>
        <taxon>Alteromonadales</taxon>
        <taxon>Pseudoalteromonadaceae</taxon>
        <taxon>Pseudoalteromonas</taxon>
    </lineage>
</organism>
<evidence type="ECO:0000256" key="4">
    <source>
        <dbReference type="ARBA" id="ARBA00014035"/>
    </source>
</evidence>
<evidence type="ECO:0000256" key="8">
    <source>
        <dbReference type="ARBA" id="ARBA00022927"/>
    </source>
</evidence>
<dbReference type="OrthoDB" id="9787361at2"/>
<dbReference type="PANTHER" id="PTHR35869:SF1">
    <property type="entry name" value="OUTER-MEMBRANE LIPOPROTEIN CARRIER PROTEIN"/>
    <property type="match status" value="1"/>
</dbReference>
<evidence type="ECO:0000256" key="5">
    <source>
        <dbReference type="ARBA" id="ARBA00022448"/>
    </source>
</evidence>
<dbReference type="SUPFAM" id="SSF89392">
    <property type="entry name" value="Prokaryotic lipoproteins and lipoprotein localization factors"/>
    <property type="match status" value="1"/>
</dbReference>
<gene>
    <name evidence="10" type="primary">lolA</name>
    <name evidence="11" type="ORF">TW77_07875</name>
</gene>
<dbReference type="AlphaFoldDB" id="A0A0F4QS04"/>
<dbReference type="GO" id="GO:0030288">
    <property type="term" value="C:outer membrane-bounded periplasmic space"/>
    <property type="evidence" value="ECO:0007669"/>
    <property type="project" value="TreeGrafter"/>
</dbReference>
<dbReference type="HAMAP" id="MF_00240">
    <property type="entry name" value="LolA"/>
    <property type="match status" value="1"/>
</dbReference>
<reference evidence="11 12" key="1">
    <citation type="journal article" date="2015" name="BMC Genomics">
        <title>Genome mining reveals unlocked bioactive potential of marine Gram-negative bacteria.</title>
        <authorList>
            <person name="Machado H."/>
            <person name="Sonnenschein E.C."/>
            <person name="Melchiorsen J."/>
            <person name="Gram L."/>
        </authorList>
    </citation>
    <scope>NUCLEOTIDE SEQUENCE [LARGE SCALE GENOMIC DNA]</scope>
    <source>
        <strain evidence="11 12">S2471</strain>
    </source>
</reference>
<evidence type="ECO:0000256" key="1">
    <source>
        <dbReference type="ARBA" id="ARBA00004418"/>
    </source>
</evidence>
<keyword evidence="7 10" id="KW-0574">Periplasm</keyword>
<evidence type="ECO:0000256" key="3">
    <source>
        <dbReference type="ARBA" id="ARBA00011245"/>
    </source>
</evidence>
<dbReference type="NCBIfam" id="TIGR00547">
    <property type="entry name" value="lolA"/>
    <property type="match status" value="1"/>
</dbReference>
<keyword evidence="6 10" id="KW-0732">Signal</keyword>
<dbReference type="Proteomes" id="UP000033452">
    <property type="component" value="Unassembled WGS sequence"/>
</dbReference>
<dbReference type="PANTHER" id="PTHR35869">
    <property type="entry name" value="OUTER-MEMBRANE LIPOPROTEIN CARRIER PROTEIN"/>
    <property type="match status" value="1"/>
</dbReference>
<dbReference type="PATRIC" id="fig|43658.5.peg.1655"/>
<feature type="signal peptide" evidence="10">
    <location>
        <begin position="1"/>
        <end position="21"/>
    </location>
</feature>
<evidence type="ECO:0000256" key="6">
    <source>
        <dbReference type="ARBA" id="ARBA00022729"/>
    </source>
</evidence>
<name>A0A0F4QS04_9GAMM</name>
<dbReference type="Pfam" id="PF03548">
    <property type="entry name" value="LolA"/>
    <property type="match status" value="1"/>
</dbReference>
<dbReference type="GO" id="GO:0042953">
    <property type="term" value="P:lipoprotein transport"/>
    <property type="evidence" value="ECO:0007669"/>
    <property type="project" value="InterPro"/>
</dbReference>
<feature type="chain" id="PRO_5008987457" description="Outer-membrane lipoprotein carrier protein" evidence="10">
    <location>
        <begin position="22"/>
        <end position="218"/>
    </location>
</feature>
<accession>A0A0F4QS04</accession>
<keyword evidence="8 10" id="KW-0653">Protein transport</keyword>
<comment type="function">
    <text evidence="10">Participates in the translocation of lipoproteins from the inner membrane to the outer membrane. Only forms a complex with a lipoprotein if the residue after the N-terminal Cys is not an aspartate (The Asp acts as a targeting signal to indicate that the lipoprotein should stay in the inner membrane).</text>
</comment>
<comment type="similarity">
    <text evidence="2 10">Belongs to the LolA family.</text>
</comment>
<dbReference type="EMBL" id="JXYA01000016">
    <property type="protein sequence ID" value="KJZ10144.1"/>
    <property type="molecule type" value="Genomic_DNA"/>
</dbReference>
<keyword evidence="5 10" id="KW-0813">Transport</keyword>
<comment type="subcellular location">
    <subcellularLocation>
        <location evidence="1 10">Periplasm</location>
    </subcellularLocation>
</comment>
<proteinExistence type="inferred from homology"/>